<protein>
    <submittedName>
        <fullName evidence="3">EB domain-containing protein</fullName>
    </submittedName>
</protein>
<dbReference type="Proteomes" id="UP000887565">
    <property type="component" value="Unplaced"/>
</dbReference>
<evidence type="ECO:0000313" key="3">
    <source>
        <dbReference type="WBParaSite" id="nRc.2.0.1.t04876-RA"/>
    </source>
</evidence>
<keyword evidence="2" id="KW-1185">Reference proteome</keyword>
<dbReference type="GO" id="GO:0008061">
    <property type="term" value="F:chitin binding"/>
    <property type="evidence" value="ECO:0007669"/>
    <property type="project" value="InterPro"/>
</dbReference>
<feature type="domain" description="EB" evidence="1">
    <location>
        <begin position="104"/>
        <end position="151"/>
    </location>
</feature>
<dbReference type="InterPro" id="IPR006150">
    <property type="entry name" value="Cys_repeat_1"/>
</dbReference>
<dbReference type="SUPFAM" id="SSF57625">
    <property type="entry name" value="Invertebrate chitin-binding proteins"/>
    <property type="match status" value="1"/>
</dbReference>
<dbReference type="WBParaSite" id="nRc.2.0.1.t04876-RA">
    <property type="protein sequence ID" value="nRc.2.0.1.t04876-RA"/>
    <property type="gene ID" value="nRc.2.0.1.g04876"/>
</dbReference>
<evidence type="ECO:0000313" key="2">
    <source>
        <dbReference type="Proteomes" id="UP000887565"/>
    </source>
</evidence>
<proteinExistence type="predicted"/>
<reference evidence="3" key="1">
    <citation type="submission" date="2022-11" db="UniProtKB">
        <authorList>
            <consortium name="WormBaseParasite"/>
        </authorList>
    </citation>
    <scope>IDENTIFICATION</scope>
</reference>
<accession>A0A915HTL6</accession>
<dbReference type="AlphaFoldDB" id="A0A915HTL6"/>
<organism evidence="2 3">
    <name type="scientific">Romanomermis culicivorax</name>
    <name type="common">Nematode worm</name>
    <dbReference type="NCBI Taxonomy" id="13658"/>
    <lineage>
        <taxon>Eukaryota</taxon>
        <taxon>Metazoa</taxon>
        <taxon>Ecdysozoa</taxon>
        <taxon>Nematoda</taxon>
        <taxon>Enoplea</taxon>
        <taxon>Dorylaimia</taxon>
        <taxon>Mermithida</taxon>
        <taxon>Mermithoidea</taxon>
        <taxon>Mermithidae</taxon>
        <taxon>Romanomermis</taxon>
    </lineage>
</organism>
<dbReference type="InterPro" id="IPR028150">
    <property type="entry name" value="Lustrin_cystein"/>
</dbReference>
<dbReference type="SMART" id="SM00289">
    <property type="entry name" value="WR1"/>
    <property type="match status" value="6"/>
</dbReference>
<dbReference type="PANTHER" id="PTHR46339:SF14">
    <property type="entry name" value="BPTI_KUNITZ INHIBITOR DOMAIN-CONTAINING PROTEIN"/>
    <property type="match status" value="1"/>
</dbReference>
<evidence type="ECO:0000259" key="1">
    <source>
        <dbReference type="Pfam" id="PF01683"/>
    </source>
</evidence>
<dbReference type="PANTHER" id="PTHR46339">
    <property type="entry name" value="PROTEIN CBG15282-RELATED"/>
    <property type="match status" value="1"/>
</dbReference>
<dbReference type="InterPro" id="IPR036508">
    <property type="entry name" value="Chitin-bd_dom_sf"/>
</dbReference>
<dbReference type="Pfam" id="PF01683">
    <property type="entry name" value="EB"/>
    <property type="match status" value="1"/>
</dbReference>
<dbReference type="InterPro" id="IPR006149">
    <property type="entry name" value="EB_dom"/>
</dbReference>
<dbReference type="InterPro" id="IPR053014">
    <property type="entry name" value="Cuticle_assoc_divergent"/>
</dbReference>
<sequence>MPLFALIQKDDYALKMPMVRAIILGFEDIFCSKPPLLDNKPCQPSDQRWYPHPFDRRKYYFCEISLSKYLIGLCQSFNGMPKIFDSARQMCVDDRLYQPTMNAQIRARQKTIKPSRSGNFCDNDNDCIDGMFCKNSKCQCALGYVGVNSLCIKLSAICPKSHYYADKSSGKPRLCISDSHCPSEFQCKLHSKAEDISFCCYEKLQDEDMCGSTNVMIQDNRPVQCSLTNHCPENFACSYNEKFGASYCCQMTPKITTIDNRRFNKGEKELDYKFSNNRIFHGSACFTVKMIIQANEACGRSREPWFYENFPMMCRPNMPTLCPAGYGCLAKSGSNLHFCCKNDRYAKQKEDNDELNREHCPSGYMMVDNVVGSSTSCSDEPWEPNQCPRGARCLFIESKNRHQCCSYKYDKRLENMHTDAGFCASGQIMLKQVTDQQPVYCIPEDQKSCPTGCPNSKIAYLSPHTNLPKKCTLNDASNQCPIGFDCQKISGRSSTMICCSSLGKDEQAVSKNSAINRESSTFVEENKDKICPVGDPVTSTDRNGYKACEVGADNCPYGYTCFPSVKGEVCCPDAGM</sequence>
<dbReference type="Pfam" id="PF14625">
    <property type="entry name" value="Lustrin_cystein"/>
    <property type="match status" value="6"/>
</dbReference>
<name>A0A915HTL6_ROMCU</name>